<feature type="transmembrane region" description="Helical" evidence="6">
    <location>
        <begin position="254"/>
        <end position="275"/>
    </location>
</feature>
<dbReference type="Pfam" id="PF00520">
    <property type="entry name" value="Ion_trans"/>
    <property type="match status" value="1"/>
</dbReference>
<protein>
    <recommendedName>
        <fullName evidence="7">Ion transport domain-containing protein</fullName>
    </recommendedName>
</protein>
<reference evidence="8 9" key="1">
    <citation type="submission" date="2018-06" db="EMBL/GenBank/DDBJ databases">
        <title>Comparative genomics reveals the genomic features of Rhizophagus irregularis, R. cerebriforme, R. diaphanum and Gigaspora rosea, and their symbiotic lifestyle signature.</title>
        <authorList>
            <person name="Morin E."/>
            <person name="San Clemente H."/>
            <person name="Chen E.C.H."/>
            <person name="De La Providencia I."/>
            <person name="Hainaut M."/>
            <person name="Kuo A."/>
            <person name="Kohler A."/>
            <person name="Murat C."/>
            <person name="Tang N."/>
            <person name="Roy S."/>
            <person name="Loubradou J."/>
            <person name="Henrissat B."/>
            <person name="Grigoriev I.V."/>
            <person name="Corradi N."/>
            <person name="Roux C."/>
            <person name="Martin F.M."/>
        </authorList>
    </citation>
    <scope>NUCLEOTIDE SEQUENCE [LARGE SCALE GENOMIC DNA]</scope>
    <source>
        <strain evidence="8 9">DAOM 194757</strain>
    </source>
</reference>
<keyword evidence="9" id="KW-1185">Reference proteome</keyword>
<name>A0A397TZU8_9GLOM</name>
<evidence type="ECO:0000256" key="1">
    <source>
        <dbReference type="ARBA" id="ARBA00004141"/>
    </source>
</evidence>
<keyword evidence="5 6" id="KW-0472">Membrane</keyword>
<dbReference type="SUPFAM" id="SSF81324">
    <property type="entry name" value="Voltage-gated potassium channels"/>
    <property type="match status" value="1"/>
</dbReference>
<dbReference type="EMBL" id="QKWP01002734">
    <property type="protein sequence ID" value="RIB02327.1"/>
    <property type="molecule type" value="Genomic_DNA"/>
</dbReference>
<dbReference type="GO" id="GO:0005886">
    <property type="term" value="C:plasma membrane"/>
    <property type="evidence" value="ECO:0007669"/>
    <property type="project" value="TreeGrafter"/>
</dbReference>
<dbReference type="Proteomes" id="UP000266673">
    <property type="component" value="Unassembled WGS sequence"/>
</dbReference>
<dbReference type="Gene3D" id="1.10.287.70">
    <property type="match status" value="1"/>
</dbReference>
<feature type="transmembrane region" description="Helical" evidence="6">
    <location>
        <begin position="108"/>
        <end position="129"/>
    </location>
</feature>
<accession>A0A397TZU8</accession>
<evidence type="ECO:0000256" key="5">
    <source>
        <dbReference type="ARBA" id="ARBA00023136"/>
    </source>
</evidence>
<organism evidence="8 9">
    <name type="scientific">Gigaspora rosea</name>
    <dbReference type="NCBI Taxonomy" id="44941"/>
    <lineage>
        <taxon>Eukaryota</taxon>
        <taxon>Fungi</taxon>
        <taxon>Fungi incertae sedis</taxon>
        <taxon>Mucoromycota</taxon>
        <taxon>Glomeromycotina</taxon>
        <taxon>Glomeromycetes</taxon>
        <taxon>Diversisporales</taxon>
        <taxon>Gigasporaceae</taxon>
        <taxon>Gigaspora</taxon>
    </lineage>
</organism>
<evidence type="ECO:0000313" key="9">
    <source>
        <dbReference type="Proteomes" id="UP000266673"/>
    </source>
</evidence>
<feature type="transmembrane region" description="Helical" evidence="6">
    <location>
        <begin position="217"/>
        <end position="234"/>
    </location>
</feature>
<evidence type="ECO:0000313" key="8">
    <source>
        <dbReference type="EMBL" id="RIB02327.1"/>
    </source>
</evidence>
<dbReference type="InterPro" id="IPR005821">
    <property type="entry name" value="Ion_trans_dom"/>
</dbReference>
<dbReference type="AlphaFoldDB" id="A0A397TZU8"/>
<comment type="caution">
    <text evidence="8">The sequence shown here is derived from an EMBL/GenBank/DDBJ whole genome shotgun (WGS) entry which is preliminary data.</text>
</comment>
<evidence type="ECO:0000256" key="2">
    <source>
        <dbReference type="ARBA" id="ARBA00022692"/>
    </source>
</evidence>
<proteinExistence type="predicted"/>
<comment type="subcellular location">
    <subcellularLocation>
        <location evidence="1">Membrane</location>
        <topology evidence="1">Multi-pass membrane protein</topology>
    </subcellularLocation>
</comment>
<keyword evidence="3" id="KW-0677">Repeat</keyword>
<dbReference type="GO" id="GO:0098703">
    <property type="term" value="P:calcium ion import across plasma membrane"/>
    <property type="evidence" value="ECO:0007669"/>
    <property type="project" value="TreeGrafter"/>
</dbReference>
<sequence length="424" mass="49304">MLKHLSTSSGMSMEDFIFFIIWAIYSIFMCCFLIISTIPSYKISWNNQVILLIATIIFGFIHFIFEIRQFIHRPIAYIASPWNWFDLAAILVPTITSIMWLHDETPSIWIITIAAFLLEIKFLLFFRVLDSFGTYFAIMFGVAQKVFSFLIVLGIMVLAFAHSLHLLLRPTSEYSYDQPSFTDDANNPWNLVPTYQFISSNSTAGGSMLIETPDDNTNWFTMLSTSILAVYFILTGDSSSVSPWALKNNWTLGFLLVIFSFFTTIYLLNLFISLLGNAIDERNNEESFLQLRGEKVLKIKKTLHPKILKITKTEDAEEKLKNQINEVFDNESFKNRICEVFENESFKNRLNEVFENELFKNRINEVFENESFKNQMNEALKNQMDEALTNKIKEELKNQVNEILKDPLDKINKLIEIIEKKETE</sequence>
<feature type="domain" description="Ion transport" evidence="7">
    <location>
        <begin position="18"/>
        <end position="285"/>
    </location>
</feature>
<feature type="transmembrane region" description="Helical" evidence="6">
    <location>
        <begin position="135"/>
        <end position="161"/>
    </location>
</feature>
<dbReference type="OrthoDB" id="2447820at2759"/>
<evidence type="ECO:0000256" key="3">
    <source>
        <dbReference type="ARBA" id="ARBA00022737"/>
    </source>
</evidence>
<dbReference type="InterPro" id="IPR024862">
    <property type="entry name" value="TRPV"/>
</dbReference>
<dbReference type="PANTHER" id="PTHR10582:SF2">
    <property type="entry name" value="INACTIVE"/>
    <property type="match status" value="1"/>
</dbReference>
<feature type="transmembrane region" description="Helical" evidence="6">
    <location>
        <begin position="83"/>
        <end position="101"/>
    </location>
</feature>
<keyword evidence="2 6" id="KW-0812">Transmembrane</keyword>
<gene>
    <name evidence="8" type="ORF">C2G38_2150047</name>
</gene>
<dbReference type="STRING" id="44941.A0A397TZU8"/>
<dbReference type="PANTHER" id="PTHR10582">
    <property type="entry name" value="TRANSIENT RECEPTOR POTENTIAL ION CHANNEL PROTEIN"/>
    <property type="match status" value="1"/>
</dbReference>
<evidence type="ECO:0000256" key="6">
    <source>
        <dbReference type="SAM" id="Phobius"/>
    </source>
</evidence>
<dbReference type="GO" id="GO:0005216">
    <property type="term" value="F:monoatomic ion channel activity"/>
    <property type="evidence" value="ECO:0007669"/>
    <property type="project" value="InterPro"/>
</dbReference>
<evidence type="ECO:0000256" key="4">
    <source>
        <dbReference type="ARBA" id="ARBA00022989"/>
    </source>
</evidence>
<keyword evidence="4 6" id="KW-1133">Transmembrane helix</keyword>
<evidence type="ECO:0000259" key="7">
    <source>
        <dbReference type="Pfam" id="PF00520"/>
    </source>
</evidence>
<feature type="transmembrane region" description="Helical" evidence="6">
    <location>
        <begin position="16"/>
        <end position="38"/>
    </location>
</feature>
<feature type="transmembrane region" description="Helical" evidence="6">
    <location>
        <begin position="50"/>
        <end position="71"/>
    </location>
</feature>